<protein>
    <submittedName>
        <fullName evidence="1">Uncharacterized protein</fullName>
    </submittedName>
</protein>
<sequence>MQRNLPRHPQSRLWDPIQVFIVNAYFTVKKNIKEPCRQLKIAKLTCVVYDQIKITYDHEHHAVETREQHNVFAHNVGSVKCARLMQ</sequence>
<dbReference type="AlphaFoldDB" id="A0A540NIV6"/>
<name>A0A540NIV6_MALBA</name>
<reference evidence="1 2" key="1">
    <citation type="journal article" date="2019" name="G3 (Bethesda)">
        <title>Sequencing of a Wild Apple (Malus baccata) Genome Unravels the Differences Between Cultivated and Wild Apple Species Regarding Disease Resistance and Cold Tolerance.</title>
        <authorList>
            <person name="Chen X."/>
        </authorList>
    </citation>
    <scope>NUCLEOTIDE SEQUENCE [LARGE SCALE GENOMIC DNA]</scope>
    <source>
        <strain evidence="2">cv. Shandingzi</strain>
        <tissue evidence="1">Leaves</tissue>
    </source>
</reference>
<accession>A0A540NIV6</accession>
<keyword evidence="2" id="KW-1185">Reference proteome</keyword>
<dbReference type="Proteomes" id="UP000315295">
    <property type="component" value="Unassembled WGS sequence"/>
</dbReference>
<proteinExistence type="predicted"/>
<organism evidence="1 2">
    <name type="scientific">Malus baccata</name>
    <name type="common">Siberian crab apple</name>
    <name type="synonym">Pyrus baccata</name>
    <dbReference type="NCBI Taxonomy" id="106549"/>
    <lineage>
        <taxon>Eukaryota</taxon>
        <taxon>Viridiplantae</taxon>
        <taxon>Streptophyta</taxon>
        <taxon>Embryophyta</taxon>
        <taxon>Tracheophyta</taxon>
        <taxon>Spermatophyta</taxon>
        <taxon>Magnoliopsida</taxon>
        <taxon>eudicotyledons</taxon>
        <taxon>Gunneridae</taxon>
        <taxon>Pentapetalae</taxon>
        <taxon>rosids</taxon>
        <taxon>fabids</taxon>
        <taxon>Rosales</taxon>
        <taxon>Rosaceae</taxon>
        <taxon>Amygdaloideae</taxon>
        <taxon>Maleae</taxon>
        <taxon>Malus</taxon>
    </lineage>
</organism>
<gene>
    <name evidence="1" type="ORF">C1H46_003881</name>
</gene>
<evidence type="ECO:0000313" key="2">
    <source>
        <dbReference type="Proteomes" id="UP000315295"/>
    </source>
</evidence>
<comment type="caution">
    <text evidence="1">The sequence shown here is derived from an EMBL/GenBank/DDBJ whole genome shotgun (WGS) entry which is preliminary data.</text>
</comment>
<dbReference type="EMBL" id="VIEB01000040">
    <property type="protein sequence ID" value="TQE10543.1"/>
    <property type="molecule type" value="Genomic_DNA"/>
</dbReference>
<evidence type="ECO:0000313" key="1">
    <source>
        <dbReference type="EMBL" id="TQE10543.1"/>
    </source>
</evidence>